<keyword evidence="1" id="KW-0472">Membrane</keyword>
<accession>A0A0P1LQG2</accession>
<reference evidence="3" key="2">
    <citation type="submission" date="2015-11" db="EMBL/GenBank/DDBJ databases">
        <authorList>
            <person name="Zhang Y."/>
            <person name="Guo Z."/>
        </authorList>
    </citation>
    <scope>NUCLEOTIDE SEQUENCE [LARGE SCALE GENOMIC DNA]</scope>
    <source>
        <strain evidence="3">JGI-4</strain>
    </source>
</reference>
<keyword evidence="1" id="KW-1133">Transmembrane helix</keyword>
<accession>A0A0P1LN60</accession>
<accession>A0A0P1MN93</accession>
<dbReference type="Proteomes" id="UP000182011">
    <property type="component" value="Unassembled WGS sequence"/>
</dbReference>
<dbReference type="STRING" id="1633631.GCA_001442925_01705"/>
<dbReference type="EMBL" id="FAOP01000006">
    <property type="protein sequence ID" value="CUU07107.1"/>
    <property type="molecule type" value="Genomic_DNA"/>
</dbReference>
<reference evidence="4 5" key="1">
    <citation type="submission" date="2015-11" db="EMBL/GenBank/DDBJ databases">
        <authorList>
            <person name="Varghese N."/>
        </authorList>
    </citation>
    <scope>NUCLEOTIDE SEQUENCE [LARGE SCALE GENOMIC DNA]</scope>
    <source>
        <strain evidence="2 5">JGI-8</strain>
    </source>
</reference>
<accession>A0A0P1LR70</accession>
<accession>A0A0P1L7K2</accession>
<accession>A0A0P1P9M4</accession>
<name>A0A0P1LN60_9BACT</name>
<evidence type="ECO:0000256" key="1">
    <source>
        <dbReference type="SAM" id="Phobius"/>
    </source>
</evidence>
<accession>A0A0S4N988</accession>
<accession>A0A0P1MI13</accession>
<evidence type="ECO:0000313" key="2">
    <source>
        <dbReference type="EMBL" id="CUS94426.1"/>
    </source>
</evidence>
<evidence type="ECO:0000313" key="3">
    <source>
        <dbReference type="EMBL" id="CUU07107.1"/>
    </source>
</evidence>
<keyword evidence="1" id="KW-0812">Transmembrane</keyword>
<proteinExistence type="predicted"/>
<dbReference type="Proteomes" id="UP000182200">
    <property type="component" value="Unassembled WGS sequence"/>
</dbReference>
<accession>A0A0P1LQJ5</accession>
<feature type="transmembrane region" description="Helical" evidence="1">
    <location>
        <begin position="33"/>
        <end position="51"/>
    </location>
</feature>
<keyword evidence="5" id="KW-1185">Reference proteome</keyword>
<gene>
    <name evidence="3" type="ORF">JGI4_01710</name>
    <name evidence="2" type="ORF">JGI8_01984</name>
</gene>
<protein>
    <submittedName>
        <fullName evidence="3">Uncharacterized protein</fullName>
    </submittedName>
</protein>
<accession>A0A0P1NUF6</accession>
<accession>A0A0P1MI95</accession>
<evidence type="ECO:0000313" key="5">
    <source>
        <dbReference type="Proteomes" id="UP000182200"/>
    </source>
</evidence>
<accession>A0A0P1L7R2</accession>
<evidence type="ECO:0000313" key="4">
    <source>
        <dbReference type="Proteomes" id="UP000182011"/>
    </source>
</evidence>
<dbReference type="RefSeq" id="WP_075426510.1">
    <property type="nucleotide sequence ID" value="NZ_CZVI01000049.1"/>
</dbReference>
<organism evidence="3 4">
    <name type="scientific">Candidatus Kryptonium thompsonii</name>
    <dbReference type="NCBI Taxonomy" id="1633631"/>
    <lineage>
        <taxon>Bacteria</taxon>
        <taxon>Pseudomonadati</taxon>
        <taxon>Candidatus Kryptoniota</taxon>
        <taxon>Candidatus Kryptonium</taxon>
    </lineage>
</organism>
<accession>A0A0P1MGK2</accession>
<dbReference type="EMBL" id="CZVI01000049">
    <property type="protein sequence ID" value="CUS94426.1"/>
    <property type="molecule type" value="Genomic_DNA"/>
</dbReference>
<sequence>MLYLTSYKSGDKFYCRVSFSKDDLEVEGQGGSFWGAFIACLAKGLILEIKLKIKKVLKKWKGR</sequence>
<dbReference type="AlphaFoldDB" id="A0A0P1LN60"/>